<evidence type="ECO:0000256" key="7">
    <source>
        <dbReference type="ARBA" id="ARBA00022884"/>
    </source>
</evidence>
<dbReference type="RefSeq" id="WP_012469313.1">
    <property type="nucleotide sequence ID" value="NC_010814.1"/>
</dbReference>
<comment type="function">
    <text evidence="8">3'-5' exoribonuclease that releases 5'-nucleoside monophosphates and is involved in maturation of structured RNAs.</text>
</comment>
<dbReference type="HOGENOM" id="CLU_002333_7_0_7"/>
<dbReference type="PROSITE" id="PS01175">
    <property type="entry name" value="RIBONUCLEASE_II"/>
    <property type="match status" value="1"/>
</dbReference>
<dbReference type="InterPro" id="IPR003029">
    <property type="entry name" value="S1_domain"/>
</dbReference>
<evidence type="ECO:0000313" key="11">
    <source>
        <dbReference type="EMBL" id="ACD94965.1"/>
    </source>
</evidence>
<dbReference type="PANTHER" id="PTHR23355:SF9">
    <property type="entry name" value="DIS3-LIKE EXONUCLEASE 2"/>
    <property type="match status" value="1"/>
</dbReference>
<dbReference type="InterPro" id="IPR012340">
    <property type="entry name" value="NA-bd_OB-fold"/>
</dbReference>
<protein>
    <recommendedName>
        <fullName evidence="8">Ribonuclease R</fullName>
        <shortName evidence="8">RNase R</shortName>
        <ecNumber evidence="8">3.1.13.1</ecNumber>
    </recommendedName>
</protein>
<dbReference type="SMART" id="SM00316">
    <property type="entry name" value="S1"/>
    <property type="match status" value="1"/>
</dbReference>
<evidence type="ECO:0000313" key="12">
    <source>
        <dbReference type="Proteomes" id="UP000002420"/>
    </source>
</evidence>
<dbReference type="GO" id="GO:0008859">
    <property type="term" value="F:exoribonuclease II activity"/>
    <property type="evidence" value="ECO:0007669"/>
    <property type="project" value="UniProtKB-UniRule"/>
</dbReference>
<evidence type="ECO:0000256" key="1">
    <source>
        <dbReference type="ARBA" id="ARBA00001849"/>
    </source>
</evidence>
<evidence type="ECO:0000256" key="6">
    <source>
        <dbReference type="ARBA" id="ARBA00022839"/>
    </source>
</evidence>
<dbReference type="GO" id="GO:0003723">
    <property type="term" value="F:RNA binding"/>
    <property type="evidence" value="ECO:0007669"/>
    <property type="project" value="UniProtKB-UniRule"/>
</dbReference>
<keyword evidence="6 8" id="KW-0269">Exonuclease</keyword>
<gene>
    <name evidence="8" type="primary">rnr</name>
    <name evidence="11" type="ordered locus">Glov_1243</name>
</gene>
<dbReference type="EMBL" id="CP001089">
    <property type="protein sequence ID" value="ACD94965.1"/>
    <property type="molecule type" value="Genomic_DNA"/>
</dbReference>
<dbReference type="Proteomes" id="UP000002420">
    <property type="component" value="Chromosome"/>
</dbReference>
<evidence type="ECO:0000256" key="3">
    <source>
        <dbReference type="ARBA" id="ARBA00022490"/>
    </source>
</evidence>
<name>B3E785_TRIL1</name>
<dbReference type="NCBIfam" id="TIGR00358">
    <property type="entry name" value="3_prime_RNase"/>
    <property type="match status" value="1"/>
</dbReference>
<dbReference type="GO" id="GO:0005829">
    <property type="term" value="C:cytosol"/>
    <property type="evidence" value="ECO:0007669"/>
    <property type="project" value="UniProtKB-ARBA"/>
</dbReference>
<dbReference type="PANTHER" id="PTHR23355">
    <property type="entry name" value="RIBONUCLEASE"/>
    <property type="match status" value="1"/>
</dbReference>
<dbReference type="Pfam" id="PF00575">
    <property type="entry name" value="S1"/>
    <property type="match status" value="1"/>
</dbReference>
<dbReference type="SUPFAM" id="SSF50249">
    <property type="entry name" value="Nucleic acid-binding proteins"/>
    <property type="match status" value="4"/>
</dbReference>
<dbReference type="InterPro" id="IPR013223">
    <property type="entry name" value="RNase_B_OB_dom"/>
</dbReference>
<keyword evidence="5 8" id="KW-0378">Hydrolase</keyword>
<dbReference type="CDD" id="cd04471">
    <property type="entry name" value="S1_RNase_R"/>
    <property type="match status" value="1"/>
</dbReference>
<dbReference type="Gene3D" id="2.40.50.140">
    <property type="entry name" value="Nucleic acid-binding proteins"/>
    <property type="match status" value="2"/>
</dbReference>
<dbReference type="EC" id="3.1.13.1" evidence="8"/>
<dbReference type="InterPro" id="IPR004476">
    <property type="entry name" value="RNase_II/RNase_R"/>
</dbReference>
<dbReference type="OrthoDB" id="9764149at2"/>
<evidence type="ECO:0000256" key="5">
    <source>
        <dbReference type="ARBA" id="ARBA00022801"/>
    </source>
</evidence>
<dbReference type="InterPro" id="IPR001900">
    <property type="entry name" value="RNase_II/R"/>
</dbReference>
<dbReference type="SMART" id="SM00955">
    <property type="entry name" value="RNB"/>
    <property type="match status" value="1"/>
</dbReference>
<evidence type="ECO:0000256" key="8">
    <source>
        <dbReference type="HAMAP-Rule" id="MF_01895"/>
    </source>
</evidence>
<sequence length="752" mass="84188">MLLHKKEILNLLAEEPEALHFASLLRAFGGRHIKNELKQIVDDLVRSGEILRLRGNRYTLPGADNSGTVQGSISIHRDGYGFVKPESGGEDIFIPGKNINNALHGDKVSVRAEKSRSQRGKLEGRVVAVLERANSRIVGRLQQSRRGATVVPEELRIGTFFTVPANAVNGAVDGQQVVIEVTAWPVGGRPPEGKVVEILGWPDDPDVEVQTVIRKFDLPHTFEPETLAEAQAIPSQVGKNDLKDRVDLRKLPTVTIDGETAKDFDDAVSIRQEGHNFRLWVSIADVSHYIEPGSMLDREAYLRGTSVYFPDRCIPMLPERLSNGICSLNPHLDRLTMTAEMLFDQQGRMLESSFYSSVIKSDARLTYTKVKQVIIDGDEKVLEEDRGLAPMLLQMKELALILQTMRRQRGSIDFDLPEPEIILGLTGQTEAIIKSERNLAHQLIEEFMLAANEAVARFVSGQEMAFIYRVHEPPDPTKLTAFRDFILPFGFTLEMQGDRVEPSAMQRLISDAEGKPEERLVNYGLLRCMKQARYAAENLKHFGLASSCYTHFTSPIRRYPDLIVHRLLRLALERKAGTLGKKGQRELDRIGSTLSEAAEHTSTRERVAMEAERDIVELKKLQFMQGRIGQEFDGFIAGVAGFGCFVELSEVFVEGLVHISTLADDLYNFDEQNHALIGRRSGRTLRIGDPVRVRVVAVNPQARRIEFVLESHSTVRRDVAAAQPAAPEEYPRIPIRGKRPVPKGAGNGNRRR</sequence>
<organism evidence="11 12">
    <name type="scientific">Trichlorobacter lovleyi (strain ATCC BAA-1151 / DSM 17278 / SZ)</name>
    <name type="common">Geobacter lovleyi</name>
    <dbReference type="NCBI Taxonomy" id="398767"/>
    <lineage>
        <taxon>Bacteria</taxon>
        <taxon>Pseudomonadati</taxon>
        <taxon>Thermodesulfobacteriota</taxon>
        <taxon>Desulfuromonadia</taxon>
        <taxon>Geobacterales</taxon>
        <taxon>Geobacteraceae</taxon>
        <taxon>Trichlorobacter</taxon>
    </lineage>
</organism>
<accession>B3E785</accession>
<evidence type="ECO:0000256" key="2">
    <source>
        <dbReference type="ARBA" id="ARBA00004496"/>
    </source>
</evidence>
<keyword evidence="3 8" id="KW-0963">Cytoplasm</keyword>
<keyword evidence="12" id="KW-1185">Reference proteome</keyword>
<dbReference type="InterPro" id="IPR040476">
    <property type="entry name" value="CSD2"/>
</dbReference>
<evidence type="ECO:0000256" key="9">
    <source>
        <dbReference type="SAM" id="MobiDB-lite"/>
    </source>
</evidence>
<proteinExistence type="inferred from homology"/>
<dbReference type="KEGG" id="glo:Glov_1243"/>
<dbReference type="SMART" id="SM00357">
    <property type="entry name" value="CSP"/>
    <property type="match status" value="1"/>
</dbReference>
<dbReference type="InterPro" id="IPR011805">
    <property type="entry name" value="RNase_R"/>
</dbReference>
<dbReference type="NCBIfam" id="TIGR02063">
    <property type="entry name" value="RNase_R"/>
    <property type="match status" value="1"/>
</dbReference>
<dbReference type="Pfam" id="PF00773">
    <property type="entry name" value="RNB"/>
    <property type="match status" value="1"/>
</dbReference>
<comment type="subcellular location">
    <subcellularLocation>
        <location evidence="2 8">Cytoplasm</location>
    </subcellularLocation>
</comment>
<dbReference type="InterPro" id="IPR022966">
    <property type="entry name" value="RNase_II/R_CS"/>
</dbReference>
<comment type="catalytic activity">
    <reaction evidence="1 8">
        <text>Exonucleolytic cleavage in the 3'- to 5'-direction to yield nucleoside 5'-phosphates.</text>
        <dbReference type="EC" id="3.1.13.1"/>
    </reaction>
</comment>
<feature type="region of interest" description="Disordered" evidence="9">
    <location>
        <begin position="720"/>
        <end position="752"/>
    </location>
</feature>
<keyword evidence="4 8" id="KW-0540">Nuclease</keyword>
<reference evidence="11 12" key="1">
    <citation type="submission" date="2008-05" db="EMBL/GenBank/DDBJ databases">
        <title>Complete sequence of chromosome of Geobacter lovleyi SZ.</title>
        <authorList>
            <consortium name="US DOE Joint Genome Institute"/>
            <person name="Lucas S."/>
            <person name="Copeland A."/>
            <person name="Lapidus A."/>
            <person name="Glavina del Rio T."/>
            <person name="Dalin E."/>
            <person name="Tice H."/>
            <person name="Bruce D."/>
            <person name="Goodwin L."/>
            <person name="Pitluck S."/>
            <person name="Chertkov O."/>
            <person name="Meincke L."/>
            <person name="Brettin T."/>
            <person name="Detter J.C."/>
            <person name="Han C."/>
            <person name="Tapia R."/>
            <person name="Kuske C.R."/>
            <person name="Schmutz J."/>
            <person name="Larimer F."/>
            <person name="Land M."/>
            <person name="Hauser L."/>
            <person name="Kyrpides N."/>
            <person name="Mikhailova N."/>
            <person name="Sung Y."/>
            <person name="Fletcher K.E."/>
            <person name="Ritalahti K.M."/>
            <person name="Loeffler F.E."/>
            <person name="Richardson P."/>
        </authorList>
    </citation>
    <scope>NUCLEOTIDE SEQUENCE [LARGE SCALE GENOMIC DNA]</scope>
    <source>
        <strain evidence="12">ATCC BAA-1151 / DSM 17278 / SZ</strain>
    </source>
</reference>
<comment type="similarity">
    <text evidence="8">Belongs to the RNR ribonuclease family. RNase R subfamily.</text>
</comment>
<dbReference type="InterPro" id="IPR050180">
    <property type="entry name" value="RNR_Ribonuclease"/>
</dbReference>
<evidence type="ECO:0000256" key="4">
    <source>
        <dbReference type="ARBA" id="ARBA00022722"/>
    </source>
</evidence>
<dbReference type="eggNOG" id="COG0557">
    <property type="taxonomic scope" value="Bacteria"/>
</dbReference>
<dbReference type="PROSITE" id="PS50126">
    <property type="entry name" value="S1"/>
    <property type="match status" value="1"/>
</dbReference>
<dbReference type="HAMAP" id="MF_01895">
    <property type="entry name" value="RNase_R"/>
    <property type="match status" value="1"/>
</dbReference>
<dbReference type="Pfam" id="PF17876">
    <property type="entry name" value="CSD2"/>
    <property type="match status" value="1"/>
</dbReference>
<dbReference type="InterPro" id="IPR011129">
    <property type="entry name" value="CSD"/>
</dbReference>
<evidence type="ECO:0000259" key="10">
    <source>
        <dbReference type="PROSITE" id="PS50126"/>
    </source>
</evidence>
<dbReference type="AlphaFoldDB" id="B3E785"/>
<dbReference type="STRING" id="398767.Glov_1243"/>
<feature type="domain" description="S1 motif" evidence="10">
    <location>
        <begin position="629"/>
        <end position="710"/>
    </location>
</feature>
<dbReference type="Pfam" id="PF08206">
    <property type="entry name" value="OB_RNB"/>
    <property type="match status" value="1"/>
</dbReference>
<dbReference type="GO" id="GO:0006402">
    <property type="term" value="P:mRNA catabolic process"/>
    <property type="evidence" value="ECO:0007669"/>
    <property type="project" value="TreeGrafter"/>
</dbReference>
<keyword evidence="7 8" id="KW-0694">RNA-binding</keyword>